<evidence type="ECO:0000256" key="1">
    <source>
        <dbReference type="SAM" id="MobiDB-lite"/>
    </source>
</evidence>
<sequence>MSNTSETEYPTEFGGRDISFVYSTKWLKDRSLIQPRRERYTTVDGQTTTEWLTFTLLRDASFRQVLKDETMPLETSTPIHIKEGATWMYVPTSKYHSKQVTAAWVAEQLPEHADRDDLEDVAEEVNRILGEGGTWSFVACKGLPTSWSGPSDAVFRPDCLMFQGSKAPQEPTDPAGSSGPIEDKA</sequence>
<dbReference type="AlphaFoldDB" id="A0A427YDV9"/>
<dbReference type="Proteomes" id="UP000279259">
    <property type="component" value="Unassembled WGS sequence"/>
</dbReference>
<accession>A0A427YDV9</accession>
<protein>
    <submittedName>
        <fullName evidence="2">Uncharacterized protein</fullName>
    </submittedName>
</protein>
<comment type="caution">
    <text evidence="2">The sequence shown here is derived from an EMBL/GenBank/DDBJ whole genome shotgun (WGS) entry which is preliminary data.</text>
</comment>
<dbReference type="EMBL" id="RSCD01000014">
    <property type="protein sequence ID" value="RSH89242.1"/>
    <property type="molecule type" value="Genomic_DNA"/>
</dbReference>
<proteinExistence type="predicted"/>
<evidence type="ECO:0000313" key="3">
    <source>
        <dbReference type="Proteomes" id="UP000279259"/>
    </source>
</evidence>
<organism evidence="2 3">
    <name type="scientific">Saitozyma podzolica</name>
    <dbReference type="NCBI Taxonomy" id="1890683"/>
    <lineage>
        <taxon>Eukaryota</taxon>
        <taxon>Fungi</taxon>
        <taxon>Dikarya</taxon>
        <taxon>Basidiomycota</taxon>
        <taxon>Agaricomycotina</taxon>
        <taxon>Tremellomycetes</taxon>
        <taxon>Tremellales</taxon>
        <taxon>Trimorphomycetaceae</taxon>
        <taxon>Saitozyma</taxon>
    </lineage>
</organism>
<dbReference type="OrthoDB" id="10362959at2759"/>
<keyword evidence="3" id="KW-1185">Reference proteome</keyword>
<reference evidence="2 3" key="1">
    <citation type="submission" date="2018-11" db="EMBL/GenBank/DDBJ databases">
        <title>Genome sequence of Saitozyma podzolica DSM 27192.</title>
        <authorList>
            <person name="Aliyu H."/>
            <person name="Gorte O."/>
            <person name="Ochsenreither K."/>
        </authorList>
    </citation>
    <scope>NUCLEOTIDE SEQUENCE [LARGE SCALE GENOMIC DNA]</scope>
    <source>
        <strain evidence="2 3">DSM 27192</strain>
    </source>
</reference>
<evidence type="ECO:0000313" key="2">
    <source>
        <dbReference type="EMBL" id="RSH89242.1"/>
    </source>
</evidence>
<feature type="region of interest" description="Disordered" evidence="1">
    <location>
        <begin position="161"/>
        <end position="185"/>
    </location>
</feature>
<gene>
    <name evidence="2" type="ORF">EHS25_002354</name>
</gene>
<name>A0A427YDV9_9TREE</name>